<dbReference type="NCBIfam" id="TIGR02532">
    <property type="entry name" value="IV_pilin_GFxxxE"/>
    <property type="match status" value="1"/>
</dbReference>
<feature type="transmembrane region" description="Helical" evidence="1">
    <location>
        <begin position="12"/>
        <end position="36"/>
    </location>
</feature>
<keyword evidence="1" id="KW-1133">Transmembrane helix</keyword>
<dbReference type="EMBL" id="MFMT01000015">
    <property type="protein sequence ID" value="OGG88702.1"/>
    <property type="molecule type" value="Genomic_DNA"/>
</dbReference>
<evidence type="ECO:0000313" key="2">
    <source>
        <dbReference type="EMBL" id="OGG88702.1"/>
    </source>
</evidence>
<dbReference type="Pfam" id="PF07963">
    <property type="entry name" value="N_methyl"/>
    <property type="match status" value="1"/>
</dbReference>
<dbReference type="SUPFAM" id="SSF49464">
    <property type="entry name" value="Carboxypeptidase regulatory domain-like"/>
    <property type="match status" value="1"/>
</dbReference>
<evidence type="ECO:0000313" key="3">
    <source>
        <dbReference type="Proteomes" id="UP000179230"/>
    </source>
</evidence>
<organism evidence="2 3">
    <name type="scientific">Candidatus Kaiserbacteria bacterium RIFOXYD1_FULL_42_15</name>
    <dbReference type="NCBI Taxonomy" id="1798532"/>
    <lineage>
        <taxon>Bacteria</taxon>
        <taxon>Candidatus Kaiseribacteriota</taxon>
    </lineage>
</organism>
<proteinExistence type="predicted"/>
<gene>
    <name evidence="2" type="ORF">A2592_02870</name>
</gene>
<dbReference type="InterPro" id="IPR013783">
    <property type="entry name" value="Ig-like_fold"/>
</dbReference>
<protein>
    <submittedName>
        <fullName evidence="2">Uncharacterized protein</fullName>
    </submittedName>
</protein>
<dbReference type="Pfam" id="PF13620">
    <property type="entry name" value="CarboxypepD_reg"/>
    <property type="match status" value="1"/>
</dbReference>
<keyword evidence="1" id="KW-0812">Transmembrane</keyword>
<dbReference type="InterPro" id="IPR008969">
    <property type="entry name" value="CarboxyPept-like_regulatory"/>
</dbReference>
<dbReference type="Gene3D" id="2.60.40.10">
    <property type="entry name" value="Immunoglobulins"/>
    <property type="match status" value="1"/>
</dbReference>
<dbReference type="AlphaFoldDB" id="A0A1F6FS56"/>
<accession>A0A1F6FS56</accession>
<sequence length="578" mass="60004">MVYPNSKNNKSGFSLVEVIIVSAIITLFFGELFGGLHYTLALITDSKARLTALSVANDAMEYIHSLSYDAVGTVAGIPSGLIPQVSTSTLNGIEFEKRVLIEYVDAPADGLGAADSNSITTDYKNAKVTVSWAHNGKTNQIFLVSTITPRSIESDVGGGTLKVKVFDSVAEPLPGASVRVVNNTLSPNIDVTRTTDASGIALFSGAPAGADYEIFVTASGYSSEQTYMATTALPNPTSRPVAVLEADVSTMNFFIDRLSTLSITTLADKTSQIVSEQFNDLSGVATSSAVTANAGSLVLTDVAGSYSPSGEAFLASTSPAILQQWNKVEITSSIPIDTTLALHLYTGTSTYILVPDSALPGNGVGFSSSPVDISGLDVATYPSLVIGAQLATTNSTITPAVDTIVIQYVESETPLGSVSLIALGAKTIGTDASSSPVYKTELTGTSNGSGKLILSDVEYDTYTISATGYDIREACQANPVKVFPNTNTELSLILGSNTVNSLRVVAKTSLGTKLSDATVTLSRPGFSASGITSPCGQVYFGSLTSADDYELSVSAIGYAIQTMGSTTVSGDTVKTVTF</sequence>
<name>A0A1F6FS56_9BACT</name>
<comment type="caution">
    <text evidence="2">The sequence shown here is derived from an EMBL/GenBank/DDBJ whole genome shotgun (WGS) entry which is preliminary data.</text>
</comment>
<evidence type="ECO:0000256" key="1">
    <source>
        <dbReference type="SAM" id="Phobius"/>
    </source>
</evidence>
<reference evidence="2 3" key="1">
    <citation type="journal article" date="2016" name="Nat. Commun.">
        <title>Thousands of microbial genomes shed light on interconnected biogeochemical processes in an aquifer system.</title>
        <authorList>
            <person name="Anantharaman K."/>
            <person name="Brown C.T."/>
            <person name="Hug L.A."/>
            <person name="Sharon I."/>
            <person name="Castelle C.J."/>
            <person name="Probst A.J."/>
            <person name="Thomas B.C."/>
            <person name="Singh A."/>
            <person name="Wilkins M.J."/>
            <person name="Karaoz U."/>
            <person name="Brodie E.L."/>
            <person name="Williams K.H."/>
            <person name="Hubbard S.S."/>
            <person name="Banfield J.F."/>
        </authorList>
    </citation>
    <scope>NUCLEOTIDE SEQUENCE [LARGE SCALE GENOMIC DNA]</scope>
</reference>
<keyword evidence="1" id="KW-0472">Membrane</keyword>
<dbReference type="InterPro" id="IPR012902">
    <property type="entry name" value="N_methyl_site"/>
</dbReference>
<dbReference type="Proteomes" id="UP000179230">
    <property type="component" value="Unassembled WGS sequence"/>
</dbReference>